<proteinExistence type="predicted"/>
<dbReference type="STRING" id="363999.A0A439DDD7"/>
<keyword evidence="2" id="KW-1185">Reference proteome</keyword>
<organism evidence="1 2">
    <name type="scientific">Xylaria grammica</name>
    <dbReference type="NCBI Taxonomy" id="363999"/>
    <lineage>
        <taxon>Eukaryota</taxon>
        <taxon>Fungi</taxon>
        <taxon>Dikarya</taxon>
        <taxon>Ascomycota</taxon>
        <taxon>Pezizomycotina</taxon>
        <taxon>Sordariomycetes</taxon>
        <taxon>Xylariomycetidae</taxon>
        <taxon>Xylariales</taxon>
        <taxon>Xylariaceae</taxon>
        <taxon>Xylaria</taxon>
    </lineage>
</organism>
<gene>
    <name evidence="1" type="ORF">EKO27_g2744</name>
</gene>
<sequence>MLAPAFPRIDDPKYYDQVPDMQTPQTMADHDRLFFAERTQNDDHYGLQTWQAATLNHYIRLSPEATLSGGHRPIDRATTGLLFRLLPFLEPQISLPGLQLGARLLRTNEERHLQTYLQQRIEVDETRWLPFLRKDRWFDVTEENPRDPTRGRTWSVDEPNLWEILRVSLELVNRFLETLIEERHEGDIYGEPPEKDDSVLLSYATEQRISQQRGIPCAWDHIPTIPSSAWRDRLIGLLGRAIWGFRKTIHVEGSTHFNVYYENANAAPYNTIIIMGVDRIEAMLDQDMTLAEICMTQVDIALTMMHELMHAILMVRYKDDDYEGNCLDHKRSGDTPTEPFLNGTGIAETGHYMDQLFFGGTKTLIPVPRGNALPPFASVMREFPWTGYPGHAAPGSAFMAPGHVESFWNDPTYPRKSDNSFHRNPVVFSDIPNTTVRARPAQAHQPPPGPYSDPDDAVLLENWKERERLWDGLRQGWYAEAKAEWEDSPWGDVYGRRSVERFALAFGRRDFIACANIAHQLSDVNWWRQSEEIFNQNIPSPVAVRPKWALHAIGE</sequence>
<accession>A0A439DDD7</accession>
<dbReference type="Proteomes" id="UP000286045">
    <property type="component" value="Unassembled WGS sequence"/>
</dbReference>
<dbReference type="EMBL" id="RYZI01000053">
    <property type="protein sequence ID" value="RWA12368.1"/>
    <property type="molecule type" value="Genomic_DNA"/>
</dbReference>
<evidence type="ECO:0000313" key="2">
    <source>
        <dbReference type="Proteomes" id="UP000286045"/>
    </source>
</evidence>
<reference evidence="1 2" key="1">
    <citation type="submission" date="2018-12" db="EMBL/GenBank/DDBJ databases">
        <title>Draft genome sequence of Xylaria grammica IHI A82.</title>
        <authorList>
            <person name="Buettner E."/>
            <person name="Kellner H."/>
        </authorList>
    </citation>
    <scope>NUCLEOTIDE SEQUENCE [LARGE SCALE GENOMIC DNA]</scope>
    <source>
        <strain evidence="1 2">IHI A82</strain>
    </source>
</reference>
<dbReference type="AlphaFoldDB" id="A0A439DDD7"/>
<comment type="caution">
    <text evidence="1">The sequence shown here is derived from an EMBL/GenBank/DDBJ whole genome shotgun (WGS) entry which is preliminary data.</text>
</comment>
<name>A0A439DDD7_9PEZI</name>
<protein>
    <submittedName>
        <fullName evidence="1">Uncharacterized protein</fullName>
    </submittedName>
</protein>
<evidence type="ECO:0000313" key="1">
    <source>
        <dbReference type="EMBL" id="RWA12368.1"/>
    </source>
</evidence>